<dbReference type="GO" id="GO:0007265">
    <property type="term" value="P:Ras protein signal transduction"/>
    <property type="evidence" value="ECO:0007669"/>
    <property type="project" value="TreeGrafter"/>
</dbReference>
<dbReference type="InterPro" id="IPR000651">
    <property type="entry name" value="Ras-like_Gua-exchang_fac_N"/>
</dbReference>
<dbReference type="PANTHER" id="PTHR23113:SF363">
    <property type="entry name" value="PROTEIN SON OF SEVENLESS"/>
    <property type="match status" value="1"/>
</dbReference>
<dbReference type="Proteomes" id="UP000193498">
    <property type="component" value="Unassembled WGS sequence"/>
</dbReference>
<feature type="domain" description="N-terminal Ras-GEF" evidence="4">
    <location>
        <begin position="1"/>
        <end position="121"/>
    </location>
</feature>
<evidence type="ECO:0000256" key="1">
    <source>
        <dbReference type="ARBA" id="ARBA00022658"/>
    </source>
</evidence>
<reference evidence="5 6" key="1">
    <citation type="submission" date="2016-07" db="EMBL/GenBank/DDBJ databases">
        <title>Pervasive Adenine N6-methylation of Active Genes in Fungi.</title>
        <authorList>
            <consortium name="DOE Joint Genome Institute"/>
            <person name="Mondo S.J."/>
            <person name="Dannebaum R.O."/>
            <person name="Kuo R.C."/>
            <person name="Labutti K."/>
            <person name="Haridas S."/>
            <person name="Kuo A."/>
            <person name="Salamov A."/>
            <person name="Ahrendt S.R."/>
            <person name="Lipzen A."/>
            <person name="Sullivan W."/>
            <person name="Andreopoulos W.B."/>
            <person name="Clum A."/>
            <person name="Lindquist E."/>
            <person name="Daum C."/>
            <person name="Ramamoorthy G.K."/>
            <person name="Gryganskyi A."/>
            <person name="Culley D."/>
            <person name="Magnuson J.K."/>
            <person name="James T.Y."/>
            <person name="O'Malley M.A."/>
            <person name="Stajich J.E."/>
            <person name="Spatafora J.W."/>
            <person name="Visel A."/>
            <person name="Grigoriev I.V."/>
        </authorList>
    </citation>
    <scope>NUCLEOTIDE SEQUENCE [LARGE SCALE GENOMIC DNA]</scope>
    <source>
        <strain evidence="5 6">CBS 931.73</strain>
    </source>
</reference>
<evidence type="ECO:0000259" key="4">
    <source>
        <dbReference type="PROSITE" id="PS50212"/>
    </source>
</evidence>
<dbReference type="InterPro" id="IPR036964">
    <property type="entry name" value="RASGEF_cat_dom_sf"/>
</dbReference>
<dbReference type="EMBL" id="MCFE01000002">
    <property type="protein sequence ID" value="ORY08252.1"/>
    <property type="molecule type" value="Genomic_DNA"/>
</dbReference>
<comment type="caution">
    <text evidence="5">The sequence shown here is derived from an EMBL/GenBank/DDBJ whole genome shotgun (WGS) entry which is preliminary data.</text>
</comment>
<accession>A0A1Y1ZD88</accession>
<feature type="domain" description="Ras-GEF" evidence="3">
    <location>
        <begin position="178"/>
        <end position="384"/>
    </location>
</feature>
<dbReference type="Pfam" id="PF00617">
    <property type="entry name" value="RasGEF"/>
    <property type="match status" value="1"/>
</dbReference>
<dbReference type="AlphaFoldDB" id="A0A1Y1ZD88"/>
<sequence>LVAGTVEKLIEKLTSEIDYEFLSDFFMTYRSFMSPVQLCKTLGARLKWAIDEGNENGKFIQLRTYSAIKHWLVFYFDYDYVPSRALRFTMINLLKDLQTRPELASSPDILKCVRDLYECYKREKKSSIKRNRNSTYDPHANQSFNSDMERKVTSNLQVKLRSPRQSQQSLKSFLLSYSTETIAQQFCIIEQRCLCAVEWHELIEVYWKDRTNENAVKKCGGVLAQIDRFNMMSQWVATEIVTLKSVEERARVIEKLIRIAMRCYQHRNYSTLLQMVLGLQSSSISRLTKTWSKVGSHEKRMLEELKEFTSPCKNWKNIREAMQKSSEDYKYLVWSKEPEEPVPTRLDAPMENEKNDCQMVGEACIPFFGKLLLDTCSSGTRNSN</sequence>
<gene>
    <name evidence="5" type="ORF">K493DRAFT_201180</name>
</gene>
<dbReference type="PANTHER" id="PTHR23113">
    <property type="entry name" value="GUANINE NUCLEOTIDE EXCHANGE FACTOR"/>
    <property type="match status" value="1"/>
</dbReference>
<evidence type="ECO:0000259" key="3">
    <source>
        <dbReference type="PROSITE" id="PS50009"/>
    </source>
</evidence>
<dbReference type="PROSITE" id="PS50212">
    <property type="entry name" value="RASGEF_NTER"/>
    <property type="match status" value="1"/>
</dbReference>
<feature type="non-terminal residue" evidence="5">
    <location>
        <position position="1"/>
    </location>
</feature>
<keyword evidence="1 2" id="KW-0344">Guanine-nucleotide releasing factor</keyword>
<evidence type="ECO:0000313" key="5">
    <source>
        <dbReference type="EMBL" id="ORY08252.1"/>
    </source>
</evidence>
<dbReference type="SUPFAM" id="SSF48366">
    <property type="entry name" value="Ras GEF"/>
    <property type="match status" value="1"/>
</dbReference>
<dbReference type="STRING" id="1314790.A0A1Y1ZD88"/>
<organism evidence="5 6">
    <name type="scientific">Basidiobolus meristosporus CBS 931.73</name>
    <dbReference type="NCBI Taxonomy" id="1314790"/>
    <lineage>
        <taxon>Eukaryota</taxon>
        <taxon>Fungi</taxon>
        <taxon>Fungi incertae sedis</taxon>
        <taxon>Zoopagomycota</taxon>
        <taxon>Entomophthoromycotina</taxon>
        <taxon>Basidiobolomycetes</taxon>
        <taxon>Basidiobolales</taxon>
        <taxon>Basidiobolaceae</taxon>
        <taxon>Basidiobolus</taxon>
    </lineage>
</organism>
<dbReference type="OrthoDB" id="10254377at2759"/>
<dbReference type="InterPro" id="IPR001895">
    <property type="entry name" value="RASGEF_cat_dom"/>
</dbReference>
<dbReference type="SMART" id="SM00147">
    <property type="entry name" value="RasGEF"/>
    <property type="match status" value="1"/>
</dbReference>
<proteinExistence type="predicted"/>
<protein>
    <submittedName>
        <fullName evidence="5">Ras GEF</fullName>
    </submittedName>
</protein>
<dbReference type="GO" id="GO:0005886">
    <property type="term" value="C:plasma membrane"/>
    <property type="evidence" value="ECO:0007669"/>
    <property type="project" value="TreeGrafter"/>
</dbReference>
<name>A0A1Y1ZD88_9FUNG</name>
<evidence type="ECO:0000256" key="2">
    <source>
        <dbReference type="PROSITE-ProRule" id="PRU00168"/>
    </source>
</evidence>
<dbReference type="Pfam" id="PF00618">
    <property type="entry name" value="RasGEF_N"/>
    <property type="match status" value="1"/>
</dbReference>
<dbReference type="InterPro" id="IPR023578">
    <property type="entry name" value="Ras_GEF_dom_sf"/>
</dbReference>
<dbReference type="PROSITE" id="PS50009">
    <property type="entry name" value="RASGEF_CAT"/>
    <property type="match status" value="1"/>
</dbReference>
<dbReference type="Gene3D" id="1.20.870.10">
    <property type="entry name" value="Son of sevenless (SoS) protein Chain: S domain 1"/>
    <property type="match status" value="1"/>
</dbReference>
<keyword evidence="6" id="KW-1185">Reference proteome</keyword>
<dbReference type="CDD" id="cd06224">
    <property type="entry name" value="REM"/>
    <property type="match status" value="1"/>
</dbReference>
<dbReference type="InterPro" id="IPR008937">
    <property type="entry name" value="Ras-like_GEF"/>
</dbReference>
<dbReference type="SMART" id="SM00229">
    <property type="entry name" value="RasGEFN"/>
    <property type="match status" value="1"/>
</dbReference>
<dbReference type="GO" id="GO:0005085">
    <property type="term" value="F:guanyl-nucleotide exchange factor activity"/>
    <property type="evidence" value="ECO:0007669"/>
    <property type="project" value="UniProtKB-KW"/>
</dbReference>
<dbReference type="Gene3D" id="1.10.840.10">
    <property type="entry name" value="Ras guanine-nucleotide exchange factors catalytic domain"/>
    <property type="match status" value="1"/>
</dbReference>
<evidence type="ECO:0000313" key="6">
    <source>
        <dbReference type="Proteomes" id="UP000193498"/>
    </source>
</evidence>
<dbReference type="InParanoid" id="A0A1Y1ZD88"/>